<dbReference type="Proteomes" id="UP000216188">
    <property type="component" value="Unassembled WGS sequence"/>
</dbReference>
<dbReference type="AlphaFoldDB" id="A0A256G6J6"/>
<reference evidence="1 2" key="1">
    <citation type="submission" date="2017-07" db="EMBL/GenBank/DDBJ databases">
        <title>Phylogenetic study on the rhizospheric bacterium Ochrobactrum sp. A44.</title>
        <authorList>
            <person name="Krzyzanowska D.M."/>
            <person name="Ossowicki A."/>
            <person name="Rajewska M."/>
            <person name="Maciag T."/>
            <person name="Kaczynski Z."/>
            <person name="Czerwicka M."/>
            <person name="Jafra S."/>
        </authorList>
    </citation>
    <scope>NUCLEOTIDE SEQUENCE [LARGE SCALE GENOMIC DNA]</scope>
    <source>
        <strain evidence="1 2">CCUG 30717</strain>
    </source>
</reference>
<evidence type="ECO:0000313" key="1">
    <source>
        <dbReference type="EMBL" id="OYR22755.1"/>
    </source>
</evidence>
<keyword evidence="2" id="KW-1185">Reference proteome</keyword>
<comment type="caution">
    <text evidence="1">The sequence shown here is derived from an EMBL/GenBank/DDBJ whole genome shotgun (WGS) entry which is preliminary data.</text>
</comment>
<protein>
    <submittedName>
        <fullName evidence="1">Uncharacterized protein</fullName>
    </submittedName>
</protein>
<organism evidence="1 2">
    <name type="scientific">Brucella pseudogrignonensis</name>
    <dbReference type="NCBI Taxonomy" id="419475"/>
    <lineage>
        <taxon>Bacteria</taxon>
        <taxon>Pseudomonadati</taxon>
        <taxon>Pseudomonadota</taxon>
        <taxon>Alphaproteobacteria</taxon>
        <taxon>Hyphomicrobiales</taxon>
        <taxon>Brucellaceae</taxon>
        <taxon>Brucella/Ochrobactrum group</taxon>
        <taxon>Brucella</taxon>
    </lineage>
</organism>
<name>A0A256G6J6_9HYPH</name>
<proteinExistence type="predicted"/>
<sequence>MLPSAVVGSNKIHEVVTAVTLFHGTGNLDCDGVEFRL</sequence>
<evidence type="ECO:0000313" key="2">
    <source>
        <dbReference type="Proteomes" id="UP000216188"/>
    </source>
</evidence>
<dbReference type="EMBL" id="NNRM01000043">
    <property type="protein sequence ID" value="OYR22755.1"/>
    <property type="molecule type" value="Genomic_DNA"/>
</dbReference>
<gene>
    <name evidence="1" type="ORF">CEV34_4147</name>
</gene>
<accession>A0A256G6J6</accession>